<dbReference type="SUPFAM" id="SSF46689">
    <property type="entry name" value="Homeodomain-like"/>
    <property type="match status" value="2"/>
</dbReference>
<dbReference type="FunFam" id="1.10.10.60:FF:000114">
    <property type="entry name" value="cyclin-D-binding Myb-like transcription factor 1 isoform X1"/>
    <property type="match status" value="1"/>
</dbReference>
<sequence length="764" mass="82648">MTSLEDDHDSPTSPLDGMGSVLVCQDEDGNLVLSCNDNSLGVDDDVESGQKELCLLSEDDPALTTSSEAAGSNKDYGVTVVLGQESSSSSLDESPSSDDSPGRIAQLEVPLDPTSPQQSQVEADPVNQTWFTTKGDKNSLQNKGHKWKQGMWSKEETEILKANIDNFLKSNNIRDATEVIFETPKDERKDFYRSIARGLNRPLFAVYRRVLRLYDNRNHVGKYSSLEIKQLKELRMKHGNDWAAIGAALGRSASSVKDRCRLMKDTCNTGKWAVEEERRLASVVHEMTGTPPGTTVTQGVCWAEVAEQVRTRSEKQCRSKWLNYLNWKQSGGREWSKDDDVNLILRIAELQPSEESQISWEKLAAGWSSVRSPQWLHSKWWSLKRQVTNHQQLAFPDLLEFLESSHVPILRQAARRAAAVAPGGPVTTSLSSSELAHVVPSALRLKGCRLEASSALPQTTLATLQIPVHITQAGDSTDGETLTINGSTLQAFEIVPSFHLQPMATLGTLLLQTSSSQSLPLTLAPGSSSALSAGASTGSQQILVHTIPSDTVMHEHPEVDMPISQSSIIIHTLPSHASTVTTTGPTRHLSIDPQPHGQPTDAHIEQSIAPGIKADVVASGDMELERDTLDTNGLDTVGLESSEMDLGRNGEVQDELGHGSSDLDADGNDTADIIVDAAHYVAEALGSPGDSESSRAMDESEDTGIMAVIVSSQRFASGSDELDDVSVLPLTTLNDPILQSHAPHLMGSALNSPEANEGKDSDDA</sequence>
<evidence type="ECO:0000259" key="13">
    <source>
        <dbReference type="PROSITE" id="PS51294"/>
    </source>
</evidence>
<evidence type="ECO:0000259" key="12">
    <source>
        <dbReference type="PROSITE" id="PS50090"/>
    </source>
</evidence>
<evidence type="ECO:0000256" key="3">
    <source>
        <dbReference type="ARBA" id="ARBA00023015"/>
    </source>
</evidence>
<dbReference type="GeneTree" id="ENSGT00940000156016"/>
<keyword evidence="6" id="KW-0804">Transcription</keyword>
<keyword evidence="8" id="KW-0131">Cell cycle</keyword>
<comment type="subcellular location">
    <subcellularLocation>
        <location evidence="1">Nucleus</location>
    </subcellularLocation>
</comment>
<dbReference type="OMA" id="INWDIMA"/>
<feature type="region of interest" description="Disordered" evidence="11">
    <location>
        <begin position="632"/>
        <end position="664"/>
    </location>
</feature>
<evidence type="ECO:0000256" key="9">
    <source>
        <dbReference type="ARBA" id="ARBA00061386"/>
    </source>
</evidence>
<organism evidence="14 15">
    <name type="scientific">Eptatretus burgeri</name>
    <name type="common">Inshore hagfish</name>
    <dbReference type="NCBI Taxonomy" id="7764"/>
    <lineage>
        <taxon>Eukaryota</taxon>
        <taxon>Metazoa</taxon>
        <taxon>Chordata</taxon>
        <taxon>Craniata</taxon>
        <taxon>Vertebrata</taxon>
        <taxon>Cyclostomata</taxon>
        <taxon>Myxini</taxon>
        <taxon>Myxiniformes</taxon>
        <taxon>Myxinidae</taxon>
        <taxon>Eptatretinae</taxon>
        <taxon>Eptatretus</taxon>
    </lineage>
</organism>
<evidence type="ECO:0000256" key="11">
    <source>
        <dbReference type="SAM" id="MobiDB-lite"/>
    </source>
</evidence>
<dbReference type="GO" id="GO:0005634">
    <property type="term" value="C:nucleus"/>
    <property type="evidence" value="ECO:0007669"/>
    <property type="project" value="UniProtKB-SubCell"/>
</dbReference>
<evidence type="ECO:0000313" key="15">
    <source>
        <dbReference type="Proteomes" id="UP000694388"/>
    </source>
</evidence>
<keyword evidence="3" id="KW-0805">Transcription regulation</keyword>
<dbReference type="AlphaFoldDB" id="A0A8C4N747"/>
<dbReference type="FunFam" id="1.10.10.60:FF:000139">
    <property type="entry name" value="cyclin-D-binding Myb-like transcription factor 1 isoform X2"/>
    <property type="match status" value="1"/>
</dbReference>
<feature type="region of interest" description="Disordered" evidence="11">
    <location>
        <begin position="84"/>
        <end position="107"/>
    </location>
</feature>
<keyword evidence="2" id="KW-0677">Repeat</keyword>
<protein>
    <recommendedName>
        <fullName evidence="10">Cyclin-D-binding Myb-like transcription factor 1</fullName>
    </recommendedName>
</protein>
<evidence type="ECO:0000256" key="7">
    <source>
        <dbReference type="ARBA" id="ARBA00023242"/>
    </source>
</evidence>
<evidence type="ECO:0000256" key="8">
    <source>
        <dbReference type="ARBA" id="ARBA00023306"/>
    </source>
</evidence>
<name>A0A8C4N747_EPTBU</name>
<dbReference type="Ensembl" id="ENSEBUT00000002750.1">
    <property type="protein sequence ID" value="ENSEBUP00000002397.1"/>
    <property type="gene ID" value="ENSEBUG00000001817.1"/>
</dbReference>
<keyword evidence="15" id="KW-1185">Reference proteome</keyword>
<dbReference type="CDD" id="cd00167">
    <property type="entry name" value="SANT"/>
    <property type="match status" value="2"/>
</dbReference>
<feature type="region of interest" description="Disordered" evidence="11">
    <location>
        <begin position="57"/>
        <end position="76"/>
    </location>
</feature>
<dbReference type="SMART" id="SM00717">
    <property type="entry name" value="SANT"/>
    <property type="match status" value="4"/>
</dbReference>
<dbReference type="InterPro" id="IPR009057">
    <property type="entry name" value="Homeodomain-like_sf"/>
</dbReference>
<feature type="domain" description="Myb-like" evidence="12">
    <location>
        <begin position="264"/>
        <end position="325"/>
    </location>
</feature>
<dbReference type="Gene3D" id="1.10.10.60">
    <property type="entry name" value="Homeodomain-like"/>
    <property type="match status" value="2"/>
</dbReference>
<evidence type="ECO:0000256" key="5">
    <source>
        <dbReference type="ARBA" id="ARBA00023159"/>
    </source>
</evidence>
<dbReference type="PROSITE" id="PS50090">
    <property type="entry name" value="MYB_LIKE"/>
    <property type="match status" value="1"/>
</dbReference>
<reference evidence="14" key="2">
    <citation type="submission" date="2025-09" db="UniProtKB">
        <authorList>
            <consortium name="Ensembl"/>
        </authorList>
    </citation>
    <scope>IDENTIFICATION</scope>
</reference>
<feature type="region of interest" description="Disordered" evidence="11">
    <location>
        <begin position="1"/>
        <end position="21"/>
    </location>
</feature>
<dbReference type="Pfam" id="PF20588">
    <property type="entry name" value="DMTF1_N"/>
    <property type="match status" value="1"/>
</dbReference>
<comment type="similarity">
    <text evidence="9">Belongs to the DMTF1 family.</text>
</comment>
<feature type="compositionally biased region" description="Low complexity" evidence="11">
    <location>
        <begin position="85"/>
        <end position="99"/>
    </location>
</feature>
<dbReference type="PANTHER" id="PTHR46380">
    <property type="entry name" value="CYCLIN-D-BINDING MYB-LIKE TRANSCRIPTION FACTOR 1"/>
    <property type="match status" value="1"/>
</dbReference>
<evidence type="ECO:0000256" key="4">
    <source>
        <dbReference type="ARBA" id="ARBA00023125"/>
    </source>
</evidence>
<evidence type="ECO:0000313" key="14">
    <source>
        <dbReference type="Ensembl" id="ENSEBUP00000002397.1"/>
    </source>
</evidence>
<proteinExistence type="inferred from homology"/>
<evidence type="ECO:0000256" key="2">
    <source>
        <dbReference type="ARBA" id="ARBA00022737"/>
    </source>
</evidence>
<evidence type="ECO:0000256" key="1">
    <source>
        <dbReference type="ARBA" id="ARBA00004123"/>
    </source>
</evidence>
<feature type="domain" description="HTH myb-type" evidence="13">
    <location>
        <begin position="264"/>
        <end position="329"/>
    </location>
</feature>
<dbReference type="InterPro" id="IPR017930">
    <property type="entry name" value="Myb_dom"/>
</dbReference>
<evidence type="ECO:0000256" key="6">
    <source>
        <dbReference type="ARBA" id="ARBA00023163"/>
    </source>
</evidence>
<dbReference type="PANTHER" id="PTHR46380:SF2">
    <property type="entry name" value="CYCLIN-D-BINDING MYB-LIKE TRANSCRIPTION FACTOR 1"/>
    <property type="match status" value="1"/>
</dbReference>
<dbReference type="Proteomes" id="UP000694388">
    <property type="component" value="Unplaced"/>
</dbReference>
<keyword evidence="5" id="KW-0010">Activator</keyword>
<keyword evidence="4" id="KW-0238">DNA-binding</keyword>
<evidence type="ECO:0000256" key="10">
    <source>
        <dbReference type="ARBA" id="ARBA00070367"/>
    </source>
</evidence>
<dbReference type="Pfam" id="PF00249">
    <property type="entry name" value="Myb_DNA-binding"/>
    <property type="match status" value="2"/>
</dbReference>
<dbReference type="InterPro" id="IPR001005">
    <property type="entry name" value="SANT/Myb"/>
</dbReference>
<dbReference type="GO" id="GO:0000978">
    <property type="term" value="F:RNA polymerase II cis-regulatory region sequence-specific DNA binding"/>
    <property type="evidence" value="ECO:0007669"/>
    <property type="project" value="TreeGrafter"/>
</dbReference>
<accession>A0A8C4N747</accession>
<dbReference type="GO" id="GO:0000981">
    <property type="term" value="F:DNA-binding transcription factor activity, RNA polymerase II-specific"/>
    <property type="evidence" value="ECO:0007669"/>
    <property type="project" value="TreeGrafter"/>
</dbReference>
<keyword evidence="7" id="KW-0539">Nucleus</keyword>
<dbReference type="InterPro" id="IPR046775">
    <property type="entry name" value="DMTF1_N"/>
</dbReference>
<dbReference type="InterPro" id="IPR051651">
    <property type="entry name" value="DMTF1_DNA-bind_reg"/>
</dbReference>
<dbReference type="PROSITE" id="PS51294">
    <property type="entry name" value="HTH_MYB"/>
    <property type="match status" value="1"/>
</dbReference>
<reference evidence="14" key="1">
    <citation type="submission" date="2025-08" db="UniProtKB">
        <authorList>
            <consortium name="Ensembl"/>
        </authorList>
    </citation>
    <scope>IDENTIFICATION</scope>
</reference>